<keyword evidence="2" id="KW-1185">Reference proteome</keyword>
<name>A0A1K2IK08_9FLAO</name>
<proteinExistence type="predicted"/>
<organism evidence="1 2">
    <name type="scientific">Chryseobacterium limigenitum</name>
    <dbReference type="NCBI Taxonomy" id="1612149"/>
    <lineage>
        <taxon>Bacteria</taxon>
        <taxon>Pseudomonadati</taxon>
        <taxon>Bacteroidota</taxon>
        <taxon>Flavobacteriia</taxon>
        <taxon>Flavobacteriales</taxon>
        <taxon>Weeksellaceae</taxon>
        <taxon>Chryseobacterium group</taxon>
        <taxon>Chryseobacterium</taxon>
    </lineage>
</organism>
<reference evidence="2" key="1">
    <citation type="submission" date="2016-10" db="EMBL/GenBank/DDBJ databases">
        <authorList>
            <person name="Varghese N."/>
            <person name="Submissions S."/>
        </authorList>
    </citation>
    <scope>NUCLEOTIDE SEQUENCE [LARGE SCALE GENOMIC DNA]</scope>
    <source>
        <strain evidence="2">SUR2</strain>
    </source>
</reference>
<dbReference type="EMBL" id="FPKW01000003">
    <property type="protein sequence ID" value="SFZ92560.1"/>
    <property type="molecule type" value="Genomic_DNA"/>
</dbReference>
<protein>
    <submittedName>
        <fullName evidence="1">Uncharacterized protein</fullName>
    </submittedName>
</protein>
<evidence type="ECO:0000313" key="1">
    <source>
        <dbReference type="EMBL" id="SFZ92560.1"/>
    </source>
</evidence>
<evidence type="ECO:0000313" key="2">
    <source>
        <dbReference type="Proteomes" id="UP000182034"/>
    </source>
</evidence>
<dbReference type="AlphaFoldDB" id="A0A1K2IK08"/>
<dbReference type="Proteomes" id="UP000182034">
    <property type="component" value="Unassembled WGS sequence"/>
</dbReference>
<dbReference type="RefSeq" id="WP_072408305.1">
    <property type="nucleotide sequence ID" value="NZ_FPKW01000003.1"/>
</dbReference>
<accession>A0A1K2IK08</accession>
<dbReference type="STRING" id="1612149.SAMN05216324_103321"/>
<dbReference type="OrthoDB" id="1244756at2"/>
<sequence>MKKIVLIVLCFITCLSCQSQEKNDLEKVDFAKNYKEILKNTKVQTDAREIVTTLPVAHTKDVSQFRFGSVSFVNSKENAVKSSTVGILINNTAERLTKGIKIEVEDTAVGSELLAYLKSQYKDPKVLSGVPGKNSEGKVLGNSAYAWSLKDKTIVLVQYYEYTDNKPNISSVLFMVDNKVMAPEVQETVASRIIKTFTP</sequence>
<gene>
    <name evidence="1" type="ORF">SAMN05216324_103321</name>
</gene>